<dbReference type="Proteomes" id="UP000296049">
    <property type="component" value="Unassembled WGS sequence"/>
</dbReference>
<protein>
    <submittedName>
        <fullName evidence="1">Uncharacterized protein</fullName>
    </submittedName>
</protein>
<sequence>MCWANGSRSYSLSVIKSRFDGSFLDVATAGSTRTARASALCTPDIAEGSAKGSFSRLDFLSNEMPSVAKSHIKNLPLGGICLIIAMAFKKEQSLQPNGECGIRMRHGIVSSSAALSMQGSEMKCMCISERSVSCGSKGTALLKSLLWRIRYSLPSAVSLIRFASPNCSAVLSRDEQADLQSMRKLSTL</sequence>
<keyword evidence="2" id="KW-1185">Reference proteome</keyword>
<evidence type="ECO:0000313" key="2">
    <source>
        <dbReference type="Proteomes" id="UP000296049"/>
    </source>
</evidence>
<organism evidence="1 2">
    <name type="scientific">Anas platyrhynchos</name>
    <name type="common">Mallard</name>
    <name type="synonym">Anas boschas</name>
    <dbReference type="NCBI Taxonomy" id="8839"/>
    <lineage>
        <taxon>Eukaryota</taxon>
        <taxon>Metazoa</taxon>
        <taxon>Chordata</taxon>
        <taxon>Craniata</taxon>
        <taxon>Vertebrata</taxon>
        <taxon>Euteleostomi</taxon>
        <taxon>Archelosauria</taxon>
        <taxon>Archosauria</taxon>
        <taxon>Dinosauria</taxon>
        <taxon>Saurischia</taxon>
        <taxon>Theropoda</taxon>
        <taxon>Coelurosauria</taxon>
        <taxon>Aves</taxon>
        <taxon>Neognathae</taxon>
        <taxon>Galloanserae</taxon>
        <taxon>Anseriformes</taxon>
        <taxon>Anatidae</taxon>
        <taxon>Anatinae</taxon>
        <taxon>Anas</taxon>
    </lineage>
</organism>
<proteinExistence type="predicted"/>
<name>R0KZU7_ANAPL</name>
<gene>
    <name evidence="1" type="ORF">Anapl_14635</name>
</gene>
<reference evidence="2" key="1">
    <citation type="journal article" date="2013" name="Nat. Genet.">
        <title>The duck genome and transcriptome provide insight into an avian influenza virus reservoir species.</title>
        <authorList>
            <person name="Huang Y."/>
            <person name="Li Y."/>
            <person name="Burt D.W."/>
            <person name="Chen H."/>
            <person name="Zhang Y."/>
            <person name="Qian W."/>
            <person name="Kim H."/>
            <person name="Gan S."/>
            <person name="Zhao Y."/>
            <person name="Li J."/>
            <person name="Yi K."/>
            <person name="Feng H."/>
            <person name="Zhu P."/>
            <person name="Li B."/>
            <person name="Liu Q."/>
            <person name="Fairley S."/>
            <person name="Magor K.E."/>
            <person name="Du Z."/>
            <person name="Hu X."/>
            <person name="Goodman L."/>
            <person name="Tafer H."/>
            <person name="Vignal A."/>
            <person name="Lee T."/>
            <person name="Kim K.W."/>
            <person name="Sheng Z."/>
            <person name="An Y."/>
            <person name="Searle S."/>
            <person name="Herrero J."/>
            <person name="Groenen M.A."/>
            <person name="Crooijmans R.P."/>
            <person name="Faraut T."/>
            <person name="Cai Q."/>
            <person name="Webster R.G."/>
            <person name="Aldridge J.R."/>
            <person name="Warren W.C."/>
            <person name="Bartschat S."/>
            <person name="Kehr S."/>
            <person name="Marz M."/>
            <person name="Stadler P.F."/>
            <person name="Smith J."/>
            <person name="Kraus R.H."/>
            <person name="Zhao Y."/>
            <person name="Ren L."/>
            <person name="Fei J."/>
            <person name="Morisson M."/>
            <person name="Kaiser P."/>
            <person name="Griffin D.K."/>
            <person name="Rao M."/>
            <person name="Pitel F."/>
            <person name="Wang J."/>
            <person name="Li N."/>
        </authorList>
    </citation>
    <scope>NUCLEOTIDE SEQUENCE [LARGE SCALE GENOMIC DNA]</scope>
</reference>
<dbReference type="AlphaFoldDB" id="R0KZU7"/>
<evidence type="ECO:0000313" key="1">
    <source>
        <dbReference type="EMBL" id="EOA98853.1"/>
    </source>
</evidence>
<dbReference type="EMBL" id="KB743413">
    <property type="protein sequence ID" value="EOA98853.1"/>
    <property type="molecule type" value="Genomic_DNA"/>
</dbReference>
<accession>R0KZU7</accession>